<sequence length="67" mass="7680">MSQSLFFDLLRHTVDTFHIQCICTRMLSSAKRVVFQGIDLLGQPMKVEITEGDRPTFASVFKARLFT</sequence>
<evidence type="ECO:0000313" key="1">
    <source>
        <dbReference type="EMBL" id="KAL5111312.1"/>
    </source>
</evidence>
<accession>A0ABR4QNQ1</accession>
<dbReference type="Proteomes" id="UP001651158">
    <property type="component" value="Unassembled WGS sequence"/>
</dbReference>
<reference evidence="1 2" key="1">
    <citation type="journal article" date="2022" name="Front. Cell. Infect. Microbiol.">
        <title>The Genomes of Two Strains of Taenia crassiceps the Animal Model for the Study of Human Cysticercosis.</title>
        <authorList>
            <person name="Bobes R.J."/>
            <person name="Estrada K."/>
            <person name="Rios-Valencia D.G."/>
            <person name="Calderon-Gallegos A."/>
            <person name="de la Torre P."/>
            <person name="Carrero J.C."/>
            <person name="Sanchez-Flores A."/>
            <person name="Laclette J.P."/>
        </authorList>
    </citation>
    <scope>NUCLEOTIDE SEQUENCE [LARGE SCALE GENOMIC DNA]</scope>
    <source>
        <strain evidence="1">WFUcys</strain>
    </source>
</reference>
<name>A0ABR4QNQ1_9CEST</name>
<protein>
    <submittedName>
        <fullName evidence="1">Uncharacterized protein</fullName>
    </submittedName>
</protein>
<dbReference type="EMBL" id="JAKROA010000001">
    <property type="protein sequence ID" value="KAL5111312.1"/>
    <property type="molecule type" value="Genomic_DNA"/>
</dbReference>
<evidence type="ECO:0000313" key="2">
    <source>
        <dbReference type="Proteomes" id="UP001651158"/>
    </source>
</evidence>
<organism evidence="1 2">
    <name type="scientific">Taenia crassiceps</name>
    <dbReference type="NCBI Taxonomy" id="6207"/>
    <lineage>
        <taxon>Eukaryota</taxon>
        <taxon>Metazoa</taxon>
        <taxon>Spiralia</taxon>
        <taxon>Lophotrochozoa</taxon>
        <taxon>Platyhelminthes</taxon>
        <taxon>Cestoda</taxon>
        <taxon>Eucestoda</taxon>
        <taxon>Cyclophyllidea</taxon>
        <taxon>Taeniidae</taxon>
        <taxon>Taenia</taxon>
    </lineage>
</organism>
<gene>
    <name evidence="1" type="ORF">TcWFU_001136</name>
</gene>
<keyword evidence="2" id="KW-1185">Reference proteome</keyword>
<proteinExistence type="predicted"/>
<comment type="caution">
    <text evidence="1">The sequence shown here is derived from an EMBL/GenBank/DDBJ whole genome shotgun (WGS) entry which is preliminary data.</text>
</comment>